<protein>
    <submittedName>
        <fullName evidence="3">Uncharacterized protein</fullName>
    </submittedName>
</protein>
<dbReference type="InterPro" id="IPR055570">
    <property type="entry name" value="DUF7146"/>
</dbReference>
<dbReference type="Pfam" id="PF13362">
    <property type="entry name" value="Toprim_3"/>
    <property type="match status" value="1"/>
</dbReference>
<dbReference type="InterPro" id="IPR006171">
    <property type="entry name" value="TOPRIM_dom"/>
</dbReference>
<comment type="caution">
    <text evidence="3">The sequence shown here is derived from an EMBL/GenBank/DDBJ whole genome shotgun (WGS) entry which is preliminary data.</text>
</comment>
<feature type="domain" description="DUF7146" evidence="2">
    <location>
        <begin position="136"/>
        <end position="256"/>
    </location>
</feature>
<evidence type="ECO:0000313" key="4">
    <source>
        <dbReference type="Proteomes" id="UP000032515"/>
    </source>
</evidence>
<dbReference type="PATRIC" id="fig|1076.23.peg.5064"/>
<name>A0A0D7EEH6_RHOPL</name>
<proteinExistence type="predicted"/>
<evidence type="ECO:0000259" key="2">
    <source>
        <dbReference type="Pfam" id="PF23639"/>
    </source>
</evidence>
<dbReference type="AlphaFoldDB" id="A0A0D7EEH6"/>
<organism evidence="3 4">
    <name type="scientific">Rhodopseudomonas palustris</name>
    <dbReference type="NCBI Taxonomy" id="1076"/>
    <lineage>
        <taxon>Bacteria</taxon>
        <taxon>Pseudomonadati</taxon>
        <taxon>Pseudomonadota</taxon>
        <taxon>Alphaproteobacteria</taxon>
        <taxon>Hyphomicrobiales</taxon>
        <taxon>Nitrobacteraceae</taxon>
        <taxon>Rhodopseudomonas</taxon>
    </lineage>
</organism>
<accession>A0A0D7EEH6</accession>
<gene>
    <name evidence="3" type="ORF">OO17_21575</name>
</gene>
<evidence type="ECO:0000313" key="3">
    <source>
        <dbReference type="EMBL" id="KIZ39051.1"/>
    </source>
</evidence>
<dbReference type="OrthoDB" id="9811157at2"/>
<feature type="domain" description="Toprim" evidence="1">
    <location>
        <begin position="279"/>
        <end position="365"/>
    </location>
</feature>
<sequence length="373" mass="41070">MTVRIEPREIRGLLQRDLTRLLGVLFPRWPVTTPIFTPLNPTRDDKRPGSFVIWTSGPAAGGFNEYSPSGPICHGDVIDLISYVNKCPGDRRFALRWARDFLGLEKMDPAELGRIKASARNQVSISNAAASQTSADRRKKAIAIWRRTLPIAGTAAEIYLASRRIAYQLIPNPEADLRFIPRLEHWKSAQWDRSTTPWTKLQDGYQGPAMVAAMRNLAGDITAVHCTFLRADGSGKADVSEPKLMRGDAKGSAIRLTRGSSNLPLEEALADGLIEGLGTGEGIENCLSCAFDIKDRIWAAGSFDLMMALPVDHAAFDPIYYLLDNDNNAQARDKVQDRIDELNNLGKAATAIRPPNGVKDFNDLIKGDDDDGK</sequence>
<reference evidence="3 4" key="1">
    <citation type="submission" date="2014-11" db="EMBL/GenBank/DDBJ databases">
        <title>Genomics and ecophysiology of heterotrophic nitrogen fixing bacteria isolated from estuarine surface water.</title>
        <authorList>
            <person name="Bentzon-Tilia M."/>
            <person name="Severin I."/>
            <person name="Hansen L.H."/>
            <person name="Riemann L."/>
        </authorList>
    </citation>
    <scope>NUCLEOTIDE SEQUENCE [LARGE SCALE GENOMIC DNA]</scope>
    <source>
        <strain evidence="3 4">BAL398</strain>
    </source>
</reference>
<dbReference type="Pfam" id="PF23639">
    <property type="entry name" value="DUF7146"/>
    <property type="match status" value="1"/>
</dbReference>
<dbReference type="RefSeq" id="WP_044415447.1">
    <property type="nucleotide sequence ID" value="NZ_JXXE01000467.1"/>
</dbReference>
<evidence type="ECO:0000259" key="1">
    <source>
        <dbReference type="Pfam" id="PF13362"/>
    </source>
</evidence>
<dbReference type="EMBL" id="JXXE01000467">
    <property type="protein sequence ID" value="KIZ39051.1"/>
    <property type="molecule type" value="Genomic_DNA"/>
</dbReference>
<dbReference type="Proteomes" id="UP000032515">
    <property type="component" value="Unassembled WGS sequence"/>
</dbReference>